<keyword evidence="2" id="KW-0732">Signal</keyword>
<comment type="caution">
    <text evidence="3">The sequence shown here is derived from an EMBL/GenBank/DDBJ whole genome shotgun (WGS) entry which is preliminary data.</text>
</comment>
<evidence type="ECO:0000256" key="2">
    <source>
        <dbReference type="SAM" id="SignalP"/>
    </source>
</evidence>
<dbReference type="CDD" id="cd07012">
    <property type="entry name" value="PBP2_Bug_TTT"/>
    <property type="match status" value="1"/>
</dbReference>
<accession>A0A502F410</accession>
<dbReference type="Gene3D" id="3.40.190.10">
    <property type="entry name" value="Periplasmic binding protein-like II"/>
    <property type="match status" value="1"/>
</dbReference>
<dbReference type="AlphaFoldDB" id="A0A502F410"/>
<dbReference type="PANTHER" id="PTHR42928:SF5">
    <property type="entry name" value="BLR1237 PROTEIN"/>
    <property type="match status" value="1"/>
</dbReference>
<evidence type="ECO:0000256" key="1">
    <source>
        <dbReference type="ARBA" id="ARBA00006987"/>
    </source>
</evidence>
<dbReference type="Proteomes" id="UP000317078">
    <property type="component" value="Unassembled WGS sequence"/>
</dbReference>
<proteinExistence type="inferred from homology"/>
<evidence type="ECO:0000313" key="4">
    <source>
        <dbReference type="Proteomes" id="UP000317078"/>
    </source>
</evidence>
<dbReference type="InterPro" id="IPR042100">
    <property type="entry name" value="Bug_dom1"/>
</dbReference>
<feature type="signal peptide" evidence="2">
    <location>
        <begin position="1"/>
        <end position="27"/>
    </location>
</feature>
<dbReference type="EMBL" id="RCZP01000049">
    <property type="protein sequence ID" value="TPG44885.1"/>
    <property type="molecule type" value="Genomic_DNA"/>
</dbReference>
<organism evidence="3 4">
    <name type="scientific">Muricoccus nepalensis</name>
    <dbReference type="NCBI Taxonomy" id="1854500"/>
    <lineage>
        <taxon>Bacteria</taxon>
        <taxon>Pseudomonadati</taxon>
        <taxon>Pseudomonadota</taxon>
        <taxon>Alphaproteobacteria</taxon>
        <taxon>Acetobacterales</taxon>
        <taxon>Roseomonadaceae</taxon>
        <taxon>Muricoccus</taxon>
    </lineage>
</organism>
<dbReference type="PROSITE" id="PS51318">
    <property type="entry name" value="TAT"/>
    <property type="match status" value="1"/>
</dbReference>
<reference evidence="3 4" key="1">
    <citation type="journal article" date="2019" name="Environ. Microbiol.">
        <title>Species interactions and distinct microbial communities in high Arctic permafrost affected cryosols are associated with the CH4 and CO2 gas fluxes.</title>
        <authorList>
            <person name="Altshuler I."/>
            <person name="Hamel J."/>
            <person name="Turney S."/>
            <person name="Magnuson E."/>
            <person name="Levesque R."/>
            <person name="Greer C."/>
            <person name="Whyte L.G."/>
        </authorList>
    </citation>
    <scope>NUCLEOTIDE SEQUENCE [LARGE SCALE GENOMIC DNA]</scope>
    <source>
        <strain evidence="3 4">S9.3B</strain>
    </source>
</reference>
<dbReference type="Gene3D" id="3.40.190.150">
    <property type="entry name" value="Bordetella uptake gene, domain 1"/>
    <property type="match status" value="1"/>
</dbReference>
<dbReference type="SUPFAM" id="SSF53850">
    <property type="entry name" value="Periplasmic binding protein-like II"/>
    <property type="match status" value="1"/>
</dbReference>
<gene>
    <name evidence="3" type="ORF">EAH89_26730</name>
</gene>
<dbReference type="RefSeq" id="WP_140886782.1">
    <property type="nucleotide sequence ID" value="NZ_RCZP01000049.1"/>
</dbReference>
<dbReference type="OrthoDB" id="9780943at2"/>
<comment type="similarity">
    <text evidence="1">Belongs to the UPF0065 (bug) family.</text>
</comment>
<protein>
    <submittedName>
        <fullName evidence="3">Tripartite tricarboxylate transporter substrate binding protein</fullName>
    </submittedName>
</protein>
<dbReference type="PIRSF" id="PIRSF017082">
    <property type="entry name" value="YflP"/>
    <property type="match status" value="1"/>
</dbReference>
<keyword evidence="4" id="KW-1185">Reference proteome</keyword>
<dbReference type="InterPro" id="IPR005064">
    <property type="entry name" value="BUG"/>
</dbReference>
<name>A0A502F410_9PROT</name>
<dbReference type="PANTHER" id="PTHR42928">
    <property type="entry name" value="TRICARBOXYLATE-BINDING PROTEIN"/>
    <property type="match status" value="1"/>
</dbReference>
<evidence type="ECO:0000313" key="3">
    <source>
        <dbReference type="EMBL" id="TPG44885.1"/>
    </source>
</evidence>
<feature type="chain" id="PRO_5021362949" evidence="2">
    <location>
        <begin position="28"/>
        <end position="327"/>
    </location>
</feature>
<dbReference type="Pfam" id="PF03401">
    <property type="entry name" value="TctC"/>
    <property type="match status" value="1"/>
</dbReference>
<dbReference type="InterPro" id="IPR006311">
    <property type="entry name" value="TAT_signal"/>
</dbReference>
<sequence>MTILTRRAAAGLLLAAAGGLAAPRALAQAYPSRPVRIIVPFPPGQANDIFCRLLADRASEGRFRANRVVTENRPGASGVIGMQAVARAAPDGYTLGFGSLASLAINPAVMRNIPYNAERDFQPIARVFEAPLVLLVPKDGPRDVAALVRRIRAGGANYGSSGPGSTQHMGTELFLQEIGAEATHVPYRGSGPVLMDLVAGSLGFVMESTAAALPLVRDGALRALAVTLAARHPQLPGVPTLEEAAGLPGFTVLGSGGIVAPAGTPAPVVEILAETFLEAMREPALRARFEEQATAPLAEGPDGFAAFLRKEQAKWREVARRGSIAID</sequence>